<keyword evidence="6 8" id="KW-0472">Membrane</keyword>
<feature type="transmembrane region" description="Helical" evidence="8">
    <location>
        <begin position="34"/>
        <end position="52"/>
    </location>
</feature>
<comment type="subcellular location">
    <subcellularLocation>
        <location evidence="2">Endoplasmic reticulum-Golgi intermediate compartment membrane</location>
        <topology evidence="2">Multi-pass membrane protein</topology>
    </subcellularLocation>
    <subcellularLocation>
        <location evidence="1">Golgi apparatus</location>
        <location evidence="1">cis-Golgi network membrane</location>
        <topology evidence="1">Multi-pass membrane protein</topology>
    </subcellularLocation>
</comment>
<dbReference type="EMBL" id="HAAD01000260">
    <property type="protein sequence ID" value="CDG66492.1"/>
    <property type="molecule type" value="mRNA"/>
</dbReference>
<feature type="domain" description="Endoplasmic reticulum vesicle transporter C-terminal" evidence="9">
    <location>
        <begin position="157"/>
        <end position="390"/>
    </location>
</feature>
<organism evidence="11">
    <name type="scientific">Hydra vulgaris</name>
    <name type="common">Hydra</name>
    <name type="synonym">Hydra attenuata</name>
    <dbReference type="NCBI Taxonomy" id="6087"/>
    <lineage>
        <taxon>Eukaryota</taxon>
        <taxon>Metazoa</taxon>
        <taxon>Cnidaria</taxon>
        <taxon>Hydrozoa</taxon>
        <taxon>Hydroidolina</taxon>
        <taxon>Anthoathecata</taxon>
        <taxon>Aplanulata</taxon>
        <taxon>Hydridae</taxon>
        <taxon>Hydra</taxon>
    </lineage>
</organism>
<evidence type="ECO:0000256" key="3">
    <source>
        <dbReference type="ARBA" id="ARBA00005648"/>
    </source>
</evidence>
<dbReference type="AlphaFoldDB" id="T2M3C6"/>
<evidence type="ECO:0000256" key="6">
    <source>
        <dbReference type="ARBA" id="ARBA00023136"/>
    </source>
</evidence>
<evidence type="ECO:0000256" key="4">
    <source>
        <dbReference type="ARBA" id="ARBA00022692"/>
    </source>
</evidence>
<dbReference type="GO" id="GO:0005789">
    <property type="term" value="C:endoplasmic reticulum membrane"/>
    <property type="evidence" value="ECO:0007669"/>
    <property type="project" value="TreeGrafter"/>
</dbReference>
<accession>T2M3C6</accession>
<dbReference type="PANTHER" id="PTHR10984:SF25">
    <property type="entry name" value="ENDOPLASMIC RETICULUM-GOLGI INTERMEDIATE COMPARTMENT PROTEIN 3"/>
    <property type="match status" value="1"/>
</dbReference>
<dbReference type="GO" id="GO:0006888">
    <property type="term" value="P:endoplasmic reticulum to Golgi vesicle-mediated transport"/>
    <property type="evidence" value="ECO:0007669"/>
    <property type="project" value="TreeGrafter"/>
</dbReference>
<evidence type="ECO:0000259" key="9">
    <source>
        <dbReference type="Pfam" id="PF07970"/>
    </source>
</evidence>
<dbReference type="OrthoDB" id="270930at2759"/>
<feature type="non-terminal residue" evidence="11">
    <location>
        <position position="1"/>
    </location>
</feature>
<feature type="domain" description="Endoplasmic reticulum vesicle transporter N-terminal" evidence="10">
    <location>
        <begin position="16"/>
        <end position="105"/>
    </location>
</feature>
<dbReference type="GO" id="GO:0000139">
    <property type="term" value="C:Golgi membrane"/>
    <property type="evidence" value="ECO:0007669"/>
    <property type="project" value="TreeGrafter"/>
</dbReference>
<evidence type="ECO:0000256" key="2">
    <source>
        <dbReference type="ARBA" id="ARBA00004457"/>
    </source>
</evidence>
<evidence type="ECO:0000313" key="11">
    <source>
        <dbReference type="EMBL" id="CDG66492.1"/>
    </source>
</evidence>
<evidence type="ECO:0000259" key="10">
    <source>
        <dbReference type="Pfam" id="PF13850"/>
    </source>
</evidence>
<dbReference type="PANTHER" id="PTHR10984">
    <property type="entry name" value="ENDOPLASMIC RETICULUM-GOLGI INTERMEDIATE COMPARTMENT PROTEIN"/>
    <property type="match status" value="1"/>
</dbReference>
<feature type="transmembrane region" description="Helical" evidence="8">
    <location>
        <begin position="371"/>
        <end position="394"/>
    </location>
</feature>
<dbReference type="GO" id="GO:0033116">
    <property type="term" value="C:endoplasmic reticulum-Golgi intermediate compartment membrane"/>
    <property type="evidence" value="ECO:0007669"/>
    <property type="project" value="UniProtKB-SubCell"/>
</dbReference>
<dbReference type="InterPro" id="IPR045888">
    <property type="entry name" value="Erv"/>
</dbReference>
<dbReference type="InterPro" id="IPR039542">
    <property type="entry name" value="Erv_N"/>
</dbReference>
<dbReference type="GO" id="GO:0006890">
    <property type="term" value="P:retrograde vesicle-mediated transport, Golgi to endoplasmic reticulum"/>
    <property type="evidence" value="ECO:0007669"/>
    <property type="project" value="TreeGrafter"/>
</dbReference>
<name>T2M3C6_HYDVU</name>
<evidence type="ECO:0000256" key="8">
    <source>
        <dbReference type="SAM" id="Phobius"/>
    </source>
</evidence>
<dbReference type="GO" id="GO:0030134">
    <property type="term" value="C:COPII-coated ER to Golgi transport vesicle"/>
    <property type="evidence" value="ECO:0007669"/>
    <property type="project" value="TreeGrafter"/>
</dbReference>
<evidence type="ECO:0000256" key="5">
    <source>
        <dbReference type="ARBA" id="ARBA00022989"/>
    </source>
</evidence>
<comment type="similarity">
    <text evidence="3">Belongs to the ERGIC family.</text>
</comment>
<dbReference type="Pfam" id="PF13850">
    <property type="entry name" value="ERGIC_N"/>
    <property type="match status" value="1"/>
</dbReference>
<dbReference type="Pfam" id="PF07970">
    <property type="entry name" value="COPIIcoated_ERV"/>
    <property type="match status" value="1"/>
</dbReference>
<dbReference type="InterPro" id="IPR012936">
    <property type="entry name" value="Erv_C"/>
</dbReference>
<sequence>VSTGYVTAQMDISTRLKQFDAYPKTLEDFRVKTYGGALITGISSIIMFALFLSEFNYYLTTEVHPELFVDTTRHQKLRINIDVYFPNIGCAYLSIDAMDVSGEQQTDLEHNIFKKRYDEKGNPIDTVEKKEELGDKSEEAVKVLNSTLDDKPKCESCYGAETTDHPCCNTCEDVRVAYRKKGWGFHDPDSIEQCKREHWKDTFQQQSNEGCQIYGYIEVSKVAGNFHIAPGKSFQQQHIHVQTIRFGKDGTISLNMHDLQPFGAKQFNVSHNIRSLSFGEPIPGVENPLDGTNVSAEAGSLMYQYFVKIVPTVYKKLSGENVWSNQYSYTKHKRPVRQLSGEHGLPGMFVLYDLSPMLVQYTEKRRSFTHFLTGVCAIIGGVFTVAGLIDSLVYHSARALKKKIELGKTT</sequence>
<gene>
    <name evidence="11" type="primary">ERGIC3</name>
</gene>
<evidence type="ECO:0000256" key="1">
    <source>
        <dbReference type="ARBA" id="ARBA00004257"/>
    </source>
</evidence>
<reference evidence="11" key="1">
    <citation type="journal article" date="2013" name="Genome Biol. Evol.">
        <title>Punctuated emergences of genetic and phenotypic innovations in eumetazoan, bilaterian, euteleostome, and hominidae ancestors.</title>
        <authorList>
            <person name="Wenger Y."/>
            <person name="Galliot B."/>
        </authorList>
    </citation>
    <scope>NUCLEOTIDE SEQUENCE</scope>
    <source>
        <tissue evidence="11">Whole animals</tissue>
    </source>
</reference>
<keyword evidence="4 8" id="KW-0812">Transmembrane</keyword>
<keyword evidence="5 8" id="KW-1133">Transmembrane helix</keyword>
<protein>
    <recommendedName>
        <fullName evidence="7">Endoplasmic reticulum-Golgi intermediate compartment protein 3</fullName>
    </recommendedName>
</protein>
<evidence type="ECO:0000256" key="7">
    <source>
        <dbReference type="ARBA" id="ARBA00040493"/>
    </source>
</evidence>
<proteinExistence type="evidence at transcript level"/>